<feature type="transmembrane region" description="Helical" evidence="1">
    <location>
        <begin position="229"/>
        <end position="249"/>
    </location>
</feature>
<evidence type="ECO:0000313" key="2">
    <source>
        <dbReference type="EMBL" id="KWF62998.1"/>
    </source>
</evidence>
<keyword evidence="1" id="KW-0812">Transmembrane</keyword>
<sequence>MTAFACVNLMGAFSSIWAFDARVHIGVDPVYPGSVFPARWQWNWLTVAIGLTFVTTVGLFRGANWARWMALVLCVTGYVVAAPVGEARMLPSYGFMLAGSVLVYAPLFLCPTVTRYFTRSADVRRMFSIRGTISMALLALAMFTAHSIIMGVFHRTLSVEIAWIGTGVFVLPMLLLILVTRWRLEVSLREIAAFLLAVAATFAYQLCGFFLAVRFVYPAAAMAYFGWRHSLLLTALFGICGLALTAYLMRRSRAATAMS</sequence>
<comment type="caution">
    <text evidence="2">The sequence shown here is derived from an EMBL/GenBank/DDBJ whole genome shotgun (WGS) entry which is preliminary data.</text>
</comment>
<gene>
    <name evidence="2" type="ORF">WT57_24570</name>
</gene>
<feature type="transmembrane region" description="Helical" evidence="1">
    <location>
        <begin position="90"/>
        <end position="110"/>
    </location>
</feature>
<keyword evidence="1" id="KW-0472">Membrane</keyword>
<feature type="transmembrane region" description="Helical" evidence="1">
    <location>
        <begin position="191"/>
        <end position="217"/>
    </location>
</feature>
<dbReference type="AlphaFoldDB" id="A0A132EXV3"/>
<accession>A0A132EXV3</accession>
<feature type="transmembrane region" description="Helical" evidence="1">
    <location>
        <begin position="131"/>
        <end position="149"/>
    </location>
</feature>
<proteinExistence type="predicted"/>
<feature type="transmembrane region" description="Helical" evidence="1">
    <location>
        <begin position="161"/>
        <end position="179"/>
    </location>
</feature>
<name>A0A132EXV3_9BURK</name>
<reference evidence="2 3" key="1">
    <citation type="submission" date="2015-11" db="EMBL/GenBank/DDBJ databases">
        <title>Expanding the genomic diversity of Burkholderia species for the development of highly accurate diagnostics.</title>
        <authorList>
            <person name="Sahl J."/>
            <person name="Keim P."/>
            <person name="Wagner D."/>
        </authorList>
    </citation>
    <scope>NUCLEOTIDE SEQUENCE [LARGE SCALE GENOMIC DNA]</scope>
    <source>
        <strain evidence="2 3">MSMB574WGS</strain>
    </source>
</reference>
<evidence type="ECO:0000256" key="1">
    <source>
        <dbReference type="SAM" id="Phobius"/>
    </source>
</evidence>
<feature type="transmembrane region" description="Helical" evidence="1">
    <location>
        <begin position="42"/>
        <end position="60"/>
    </location>
</feature>
<evidence type="ECO:0000313" key="3">
    <source>
        <dbReference type="Proteomes" id="UP000061512"/>
    </source>
</evidence>
<feature type="transmembrane region" description="Helical" evidence="1">
    <location>
        <begin position="65"/>
        <end position="84"/>
    </location>
</feature>
<organism evidence="2 3">
    <name type="scientific">Burkholderia pseudomultivorans</name>
    <dbReference type="NCBI Taxonomy" id="1207504"/>
    <lineage>
        <taxon>Bacteria</taxon>
        <taxon>Pseudomonadati</taxon>
        <taxon>Pseudomonadota</taxon>
        <taxon>Betaproteobacteria</taxon>
        <taxon>Burkholderiales</taxon>
        <taxon>Burkholderiaceae</taxon>
        <taxon>Burkholderia</taxon>
        <taxon>Burkholderia cepacia complex</taxon>
    </lineage>
</organism>
<dbReference type="Proteomes" id="UP000061512">
    <property type="component" value="Unassembled WGS sequence"/>
</dbReference>
<keyword evidence="1" id="KW-1133">Transmembrane helix</keyword>
<protein>
    <submittedName>
        <fullName evidence="2">Uncharacterized protein</fullName>
    </submittedName>
</protein>
<dbReference type="EMBL" id="LPJX01000048">
    <property type="protein sequence ID" value="KWF62998.1"/>
    <property type="molecule type" value="Genomic_DNA"/>
</dbReference>